<dbReference type="Proteomes" id="UP000275510">
    <property type="component" value="Chromosome"/>
</dbReference>
<proteinExistence type="predicted"/>
<evidence type="ECO:0000313" key="2">
    <source>
        <dbReference type="EMBL" id="VEJ17434.1"/>
    </source>
</evidence>
<evidence type="ECO:0000313" key="3">
    <source>
        <dbReference type="Proteomes" id="UP000275510"/>
    </source>
</evidence>
<accession>A0A448U0H5</accession>
<keyword evidence="2" id="KW-0808">Transferase</keyword>
<reference evidence="2 3" key="1">
    <citation type="submission" date="2018-12" db="EMBL/GenBank/DDBJ databases">
        <authorList>
            <consortium name="Pathogen Informatics"/>
        </authorList>
    </citation>
    <scope>NUCLEOTIDE SEQUENCE [LARGE SCALE GENOMIC DNA]</scope>
    <source>
        <strain evidence="2 3">NCTC10976</strain>
    </source>
</reference>
<protein>
    <submittedName>
        <fullName evidence="2">Rhamnosyltransferase</fullName>
    </submittedName>
</protein>
<dbReference type="GO" id="GO:0016740">
    <property type="term" value="F:transferase activity"/>
    <property type="evidence" value="ECO:0007669"/>
    <property type="project" value="UniProtKB-KW"/>
</dbReference>
<sequence length="288" mass="33547">MKEKFSCIVVCYNPDNSVLDNLKNYISYVGKVIVVDNSDVDNSQLFSSLSEYLIYIPLYKNVGIAYALNIGVEKSKELGYEYIITMDQDSSFATNLVDVYSHYISNYPIDQIGALSPVYITDRGFNRTSKEEFKQIKITMQSGSMFFTDKFDVIGRFDNDLFLDVVDWEYFFRIYTLGYKTIQCNKAMLKHAPAETLTLFKIKGKTIGVGVASPLRYYYQIRNLLWCVLHKKSFFMIKTIAYKFIKILFLFNNKKQYLSFAYMAIKDAFNNRLGAYDTLYLEKSRNEK</sequence>
<dbReference type="RefSeq" id="WP_005602103.1">
    <property type="nucleotide sequence ID" value="NZ_CBDBSX010000096.1"/>
</dbReference>
<organism evidence="2 3">
    <name type="scientific">Actinobacillus pleuropneumoniae</name>
    <name type="common">Haemophilus pleuropneumoniae</name>
    <dbReference type="NCBI Taxonomy" id="715"/>
    <lineage>
        <taxon>Bacteria</taxon>
        <taxon>Pseudomonadati</taxon>
        <taxon>Pseudomonadota</taxon>
        <taxon>Gammaproteobacteria</taxon>
        <taxon>Pasteurellales</taxon>
        <taxon>Pasteurellaceae</taxon>
        <taxon>Actinobacillus</taxon>
    </lineage>
</organism>
<name>A0A448U0H5_ACTPL</name>
<dbReference type="Pfam" id="PF00535">
    <property type="entry name" value="Glycos_transf_2"/>
    <property type="match status" value="1"/>
</dbReference>
<dbReference type="SUPFAM" id="SSF53448">
    <property type="entry name" value="Nucleotide-diphospho-sugar transferases"/>
    <property type="match status" value="1"/>
</dbReference>
<dbReference type="EMBL" id="LR134515">
    <property type="protein sequence ID" value="VEJ17434.1"/>
    <property type="molecule type" value="Genomic_DNA"/>
</dbReference>
<dbReference type="AlphaFoldDB" id="A0A448U0H5"/>
<feature type="domain" description="Glycosyltransferase 2-like" evidence="1">
    <location>
        <begin position="6"/>
        <end position="136"/>
    </location>
</feature>
<evidence type="ECO:0000259" key="1">
    <source>
        <dbReference type="Pfam" id="PF00535"/>
    </source>
</evidence>
<gene>
    <name evidence="2" type="ORF">NCTC10976_01565</name>
</gene>
<dbReference type="Gene3D" id="3.90.550.10">
    <property type="entry name" value="Spore Coat Polysaccharide Biosynthesis Protein SpsA, Chain A"/>
    <property type="match status" value="1"/>
</dbReference>
<dbReference type="InterPro" id="IPR029044">
    <property type="entry name" value="Nucleotide-diphossugar_trans"/>
</dbReference>
<dbReference type="InterPro" id="IPR001173">
    <property type="entry name" value="Glyco_trans_2-like"/>
</dbReference>